<comment type="caution">
    <text evidence="2">The sequence shown here is derived from an EMBL/GenBank/DDBJ whole genome shotgun (WGS) entry which is preliminary data.</text>
</comment>
<dbReference type="Pfam" id="PF20803">
    <property type="entry name" value="PaaX_M"/>
    <property type="match status" value="1"/>
</dbReference>
<protein>
    <recommendedName>
        <fullName evidence="1">Transcriptional repressor PaaX-like central Cas2-like domain-containing protein</fullName>
    </recommendedName>
</protein>
<organism evidence="2 3">
    <name type="scientific">Candidatus Sungbacteria bacterium RIFCSPHIGHO2_02_FULL_52_23</name>
    <dbReference type="NCBI Taxonomy" id="1802274"/>
    <lineage>
        <taxon>Bacteria</taxon>
        <taxon>Candidatus Sungiibacteriota</taxon>
    </lineage>
</organism>
<dbReference type="Proteomes" id="UP000178510">
    <property type="component" value="Unassembled WGS sequence"/>
</dbReference>
<dbReference type="InterPro" id="IPR048846">
    <property type="entry name" value="PaaX-like_central"/>
</dbReference>
<name>A0A1G2L0P2_9BACT</name>
<reference evidence="2 3" key="1">
    <citation type="journal article" date="2016" name="Nat. Commun.">
        <title>Thousands of microbial genomes shed light on interconnected biogeochemical processes in an aquifer system.</title>
        <authorList>
            <person name="Anantharaman K."/>
            <person name="Brown C.T."/>
            <person name="Hug L.A."/>
            <person name="Sharon I."/>
            <person name="Castelle C.J."/>
            <person name="Probst A.J."/>
            <person name="Thomas B.C."/>
            <person name="Singh A."/>
            <person name="Wilkins M.J."/>
            <person name="Karaoz U."/>
            <person name="Brodie E.L."/>
            <person name="Williams K.H."/>
            <person name="Hubbard S.S."/>
            <person name="Banfield J.F."/>
        </authorList>
    </citation>
    <scope>NUCLEOTIDE SEQUENCE [LARGE SCALE GENOMIC DNA]</scope>
</reference>
<dbReference type="AlphaFoldDB" id="A0A1G2L0P2"/>
<dbReference type="InterPro" id="IPR036390">
    <property type="entry name" value="WH_DNA-bd_sf"/>
</dbReference>
<evidence type="ECO:0000313" key="3">
    <source>
        <dbReference type="Proteomes" id="UP000178510"/>
    </source>
</evidence>
<accession>A0A1G2L0P2</accession>
<evidence type="ECO:0000259" key="1">
    <source>
        <dbReference type="Pfam" id="PF20803"/>
    </source>
</evidence>
<proteinExistence type="predicted"/>
<gene>
    <name evidence="2" type="ORF">A3J58_03100</name>
</gene>
<feature type="domain" description="Transcriptional repressor PaaX-like central Cas2-like" evidence="1">
    <location>
        <begin position="114"/>
        <end position="183"/>
    </location>
</feature>
<dbReference type="SUPFAM" id="SSF46785">
    <property type="entry name" value="Winged helix' DNA-binding domain"/>
    <property type="match status" value="1"/>
</dbReference>
<evidence type="ECO:0000313" key="2">
    <source>
        <dbReference type="EMBL" id="OHA04342.1"/>
    </source>
</evidence>
<dbReference type="EMBL" id="MHQM01000001">
    <property type="protein sequence ID" value="OHA04342.1"/>
    <property type="molecule type" value="Genomic_DNA"/>
</dbReference>
<sequence>MRYRELTQTLLEHLIASGPILFDLMIPPHPRSRLARGLIGLDSRRHTRSRVSAKHTLSSTLNRLRKEGLVAKTSPNRKSEWIITQKGKVFLRNATKKKPALHRLEYETLPPPDHTVRLISFDIPEKQRRKRDWLRSELLRCEYRILHRSVFLGNRPLPEEFMREMASLGLEKYVQIVSIDRKGTLSYKT</sequence>